<dbReference type="InterPro" id="IPR003018">
    <property type="entry name" value="GAF"/>
</dbReference>
<dbReference type="Pfam" id="PF01590">
    <property type="entry name" value="GAF"/>
    <property type="match status" value="1"/>
</dbReference>
<evidence type="ECO:0000259" key="2">
    <source>
        <dbReference type="PROSITE" id="PS50112"/>
    </source>
</evidence>
<dbReference type="InterPro" id="IPR035965">
    <property type="entry name" value="PAS-like_dom_sf"/>
</dbReference>
<feature type="domain" description="PAS" evidence="2">
    <location>
        <begin position="22"/>
        <end position="86"/>
    </location>
</feature>
<dbReference type="SMART" id="SM00091">
    <property type="entry name" value="PAS"/>
    <property type="match status" value="2"/>
</dbReference>
<dbReference type="Pfam" id="PF00989">
    <property type="entry name" value="PAS"/>
    <property type="match status" value="1"/>
</dbReference>
<dbReference type="InterPro" id="IPR013767">
    <property type="entry name" value="PAS_fold"/>
</dbReference>
<evidence type="ECO:0000313" key="3">
    <source>
        <dbReference type="EMBL" id="MFC5889914.1"/>
    </source>
</evidence>
<dbReference type="InterPro" id="IPR001932">
    <property type="entry name" value="PPM-type_phosphatase-like_dom"/>
</dbReference>
<dbReference type="Pfam" id="PF07228">
    <property type="entry name" value="SpoIIE"/>
    <property type="match status" value="1"/>
</dbReference>
<protein>
    <submittedName>
        <fullName evidence="3">SpoIIE family protein phosphatase</fullName>
    </submittedName>
</protein>
<keyword evidence="4" id="KW-1185">Reference proteome</keyword>
<sequence>MHAFEPGGRGPAGSASAEPGGLLDLLGVAAVLLDARGRIVLWSPQAEVLFGWSAEEAVGRHAAGLLVAEDHRGLVLELFAKVMGGSGPWAGVFPVRRKDGSTRLVEFRNMRLGDEHDTRFALGIAADEITLRGAERDLALSARLVEQSPIGLAVLDTELRYVLVNPALAEINLLSAERHLGLTVREALPFLDAGPVEAAMRRVLESGEPVLRQLVTGSNPAGGDDESAWSVSYFRLEDSTGRVIGLATSVLDVTGQHRARLETSQARRRLAVIAQASLRIGTTLDLGQTARELADFVVPEVADIAAVDLLDSVVEGRPGPAAPTGDDPVVFRALAVASTEEGPAVRAADPPGEIAAYSADRLVTRCVTSARPVLVPRVERRDLPSIARSAEAAELLAAAGLRSYLAVPLVARGEVLGALDLKRTRNPAPFTDDDLALATELGARAAVCIDNARWYRMQRHAALALQRHLLPRQPPRTPGLRVASRYQPASAAAEVGGDWFDAIPLGGHRTALVVGDVMGNGINAAATMGQLHTTTRALAQLGLEPAEVLRQLDRLTAQLEETIATCVYALFDATTGRCSIALAGHLPPVLVHVGGTSELLRLPPGAPLGLGDTDFHAVDAELRPGDRLVLYTDGLVERRDQSLDDRLEQLLRLLSGPRIPLEATCDRLLESLRAPDGHDDVALLIAEAEP</sequence>
<dbReference type="PANTHER" id="PTHR43156">
    <property type="entry name" value="STAGE II SPORULATION PROTEIN E-RELATED"/>
    <property type="match status" value="1"/>
</dbReference>
<dbReference type="Gene3D" id="3.60.40.10">
    <property type="entry name" value="PPM-type phosphatase domain"/>
    <property type="match status" value="1"/>
</dbReference>
<accession>A0ABW1FAI7</accession>
<dbReference type="SMART" id="SM00331">
    <property type="entry name" value="PP2C_SIG"/>
    <property type="match status" value="1"/>
</dbReference>
<dbReference type="PROSITE" id="PS50112">
    <property type="entry name" value="PAS"/>
    <property type="match status" value="1"/>
</dbReference>
<name>A0ABW1FAI7_9ACTN</name>
<dbReference type="Gene3D" id="3.30.450.40">
    <property type="match status" value="1"/>
</dbReference>
<dbReference type="InterPro" id="IPR036457">
    <property type="entry name" value="PPM-type-like_dom_sf"/>
</dbReference>
<keyword evidence="1" id="KW-0378">Hydrolase</keyword>
<dbReference type="SMART" id="SM00065">
    <property type="entry name" value="GAF"/>
    <property type="match status" value="1"/>
</dbReference>
<gene>
    <name evidence="3" type="ORF">ACFP0N_33615</name>
</gene>
<comment type="caution">
    <text evidence="3">The sequence shown here is derived from an EMBL/GenBank/DDBJ whole genome shotgun (WGS) entry which is preliminary data.</text>
</comment>
<dbReference type="Proteomes" id="UP001596067">
    <property type="component" value="Unassembled WGS sequence"/>
</dbReference>
<organism evidence="3 4">
    <name type="scientific">Kitasatospora aburaviensis</name>
    <dbReference type="NCBI Taxonomy" id="67265"/>
    <lineage>
        <taxon>Bacteria</taxon>
        <taxon>Bacillati</taxon>
        <taxon>Actinomycetota</taxon>
        <taxon>Actinomycetes</taxon>
        <taxon>Kitasatosporales</taxon>
        <taxon>Streptomycetaceae</taxon>
        <taxon>Kitasatospora</taxon>
    </lineage>
</organism>
<dbReference type="InterPro" id="IPR013656">
    <property type="entry name" value="PAS_4"/>
</dbReference>
<dbReference type="Gene3D" id="3.30.450.20">
    <property type="entry name" value="PAS domain"/>
    <property type="match status" value="2"/>
</dbReference>
<dbReference type="Pfam" id="PF08448">
    <property type="entry name" value="PAS_4"/>
    <property type="match status" value="1"/>
</dbReference>
<proteinExistence type="predicted"/>
<dbReference type="InterPro" id="IPR000014">
    <property type="entry name" value="PAS"/>
</dbReference>
<dbReference type="EMBL" id="JBHSOD010000068">
    <property type="protein sequence ID" value="MFC5889914.1"/>
    <property type="molecule type" value="Genomic_DNA"/>
</dbReference>
<dbReference type="InterPro" id="IPR052016">
    <property type="entry name" value="Bact_Sigma-Reg"/>
</dbReference>
<dbReference type="InterPro" id="IPR029016">
    <property type="entry name" value="GAF-like_dom_sf"/>
</dbReference>
<evidence type="ECO:0000256" key="1">
    <source>
        <dbReference type="ARBA" id="ARBA00022801"/>
    </source>
</evidence>
<dbReference type="PANTHER" id="PTHR43156:SF2">
    <property type="entry name" value="STAGE II SPORULATION PROTEIN E"/>
    <property type="match status" value="1"/>
</dbReference>
<dbReference type="SUPFAM" id="SSF55785">
    <property type="entry name" value="PYP-like sensor domain (PAS domain)"/>
    <property type="match status" value="2"/>
</dbReference>
<dbReference type="RefSeq" id="WP_380237231.1">
    <property type="nucleotide sequence ID" value="NZ_JBHSOD010000068.1"/>
</dbReference>
<dbReference type="NCBIfam" id="TIGR00229">
    <property type="entry name" value="sensory_box"/>
    <property type="match status" value="2"/>
</dbReference>
<dbReference type="SUPFAM" id="SSF55781">
    <property type="entry name" value="GAF domain-like"/>
    <property type="match status" value="1"/>
</dbReference>
<dbReference type="SUPFAM" id="SSF81606">
    <property type="entry name" value="PP2C-like"/>
    <property type="match status" value="1"/>
</dbReference>
<dbReference type="CDD" id="cd00130">
    <property type="entry name" value="PAS"/>
    <property type="match status" value="1"/>
</dbReference>
<reference evidence="4" key="1">
    <citation type="journal article" date="2019" name="Int. J. Syst. Evol. Microbiol.">
        <title>The Global Catalogue of Microorganisms (GCM) 10K type strain sequencing project: providing services to taxonomists for standard genome sequencing and annotation.</title>
        <authorList>
            <consortium name="The Broad Institute Genomics Platform"/>
            <consortium name="The Broad Institute Genome Sequencing Center for Infectious Disease"/>
            <person name="Wu L."/>
            <person name="Ma J."/>
        </authorList>
    </citation>
    <scope>NUCLEOTIDE SEQUENCE [LARGE SCALE GENOMIC DNA]</scope>
    <source>
        <strain evidence="4">CGMCC 4.1469</strain>
    </source>
</reference>
<evidence type="ECO:0000313" key="4">
    <source>
        <dbReference type="Proteomes" id="UP001596067"/>
    </source>
</evidence>